<name>A0ABS3RY53_9ACTN</name>
<comment type="caution">
    <text evidence="5">The sequence shown here is derived from an EMBL/GenBank/DDBJ whole genome shotgun (WGS) entry which is preliminary data.</text>
</comment>
<organism evidence="5 6">
    <name type="scientific">Actinomadura violacea</name>
    <dbReference type="NCBI Taxonomy" id="2819934"/>
    <lineage>
        <taxon>Bacteria</taxon>
        <taxon>Bacillati</taxon>
        <taxon>Actinomycetota</taxon>
        <taxon>Actinomycetes</taxon>
        <taxon>Streptosporangiales</taxon>
        <taxon>Thermomonosporaceae</taxon>
        <taxon>Actinomadura</taxon>
    </lineage>
</organism>
<protein>
    <submittedName>
        <fullName evidence="5">GntR family transcriptional regulator</fullName>
    </submittedName>
</protein>
<gene>
    <name evidence="5" type="ORF">J4709_29380</name>
</gene>
<dbReference type="SMART" id="SM00345">
    <property type="entry name" value="HTH_GNTR"/>
    <property type="match status" value="1"/>
</dbReference>
<dbReference type="PANTHER" id="PTHR44846:SF17">
    <property type="entry name" value="GNTR-FAMILY TRANSCRIPTIONAL REGULATOR"/>
    <property type="match status" value="1"/>
</dbReference>
<dbReference type="SUPFAM" id="SSF46785">
    <property type="entry name" value="Winged helix' DNA-binding domain"/>
    <property type="match status" value="1"/>
</dbReference>
<dbReference type="InterPro" id="IPR036388">
    <property type="entry name" value="WH-like_DNA-bd_sf"/>
</dbReference>
<dbReference type="InterPro" id="IPR050679">
    <property type="entry name" value="Bact_HTH_transcr_reg"/>
</dbReference>
<sequence length="224" mass="24640">MDKITAQIKSGELPDGSWLPPVREIAEEYGVAFTTAAKAVRRLAAQGLVETSNRGTRVLFGLTSTYTPRERLDAVRRTGRIYPPSDRAQVYSSELVRAPEHVALVMGIQTGGAVIRRERVTFRGEVPVTYSVSWMPGDLAGLVPELLSTDRIRGGTIGIVLEKTGRQVERDTDRVCARRASEVEAERLGVAAGDPVLYGQNTWYEGNGMVLEFGEFVVAADRWM</sequence>
<evidence type="ECO:0000256" key="3">
    <source>
        <dbReference type="ARBA" id="ARBA00023163"/>
    </source>
</evidence>
<reference evidence="5 6" key="1">
    <citation type="submission" date="2021-03" db="EMBL/GenBank/DDBJ databases">
        <title>Actinomadura violae sp. nov., isolated from lichen in Thailand.</title>
        <authorList>
            <person name="Kanchanasin P."/>
            <person name="Saeng-In P."/>
            <person name="Phongsopitanun W."/>
            <person name="Yuki M."/>
            <person name="Kudo T."/>
            <person name="Ohkuma M."/>
            <person name="Tanasupawat S."/>
        </authorList>
    </citation>
    <scope>NUCLEOTIDE SEQUENCE [LARGE SCALE GENOMIC DNA]</scope>
    <source>
        <strain evidence="5 6">LCR2-06</strain>
    </source>
</reference>
<dbReference type="Pfam" id="PF00392">
    <property type="entry name" value="GntR"/>
    <property type="match status" value="1"/>
</dbReference>
<feature type="domain" description="HTH gntR-type" evidence="4">
    <location>
        <begin position="1"/>
        <end position="61"/>
    </location>
</feature>
<dbReference type="InterPro" id="IPR000524">
    <property type="entry name" value="Tscrpt_reg_HTH_GntR"/>
</dbReference>
<evidence type="ECO:0000313" key="6">
    <source>
        <dbReference type="Proteomes" id="UP000680206"/>
    </source>
</evidence>
<dbReference type="PANTHER" id="PTHR44846">
    <property type="entry name" value="MANNOSYL-D-GLYCERATE TRANSPORT/METABOLISM SYSTEM REPRESSOR MNGR-RELATED"/>
    <property type="match status" value="1"/>
</dbReference>
<proteinExistence type="predicted"/>
<dbReference type="Pfam" id="PF07702">
    <property type="entry name" value="UTRA"/>
    <property type="match status" value="1"/>
</dbReference>
<dbReference type="Gene3D" id="1.10.10.10">
    <property type="entry name" value="Winged helix-like DNA-binding domain superfamily/Winged helix DNA-binding domain"/>
    <property type="match status" value="1"/>
</dbReference>
<keyword evidence="6" id="KW-1185">Reference proteome</keyword>
<dbReference type="InterPro" id="IPR036390">
    <property type="entry name" value="WH_DNA-bd_sf"/>
</dbReference>
<keyword evidence="2" id="KW-0238">DNA-binding</keyword>
<keyword evidence="1" id="KW-0805">Transcription regulation</keyword>
<evidence type="ECO:0000256" key="2">
    <source>
        <dbReference type="ARBA" id="ARBA00023125"/>
    </source>
</evidence>
<dbReference type="PROSITE" id="PS50949">
    <property type="entry name" value="HTH_GNTR"/>
    <property type="match status" value="1"/>
</dbReference>
<dbReference type="CDD" id="cd07377">
    <property type="entry name" value="WHTH_GntR"/>
    <property type="match status" value="1"/>
</dbReference>
<dbReference type="Gene3D" id="3.40.1410.10">
    <property type="entry name" value="Chorismate lyase-like"/>
    <property type="match status" value="1"/>
</dbReference>
<dbReference type="Proteomes" id="UP000680206">
    <property type="component" value="Unassembled WGS sequence"/>
</dbReference>
<dbReference type="SUPFAM" id="SSF64288">
    <property type="entry name" value="Chorismate lyase-like"/>
    <property type="match status" value="1"/>
</dbReference>
<accession>A0ABS3RY53</accession>
<dbReference type="InterPro" id="IPR011663">
    <property type="entry name" value="UTRA"/>
</dbReference>
<evidence type="ECO:0000313" key="5">
    <source>
        <dbReference type="EMBL" id="MBO2461689.1"/>
    </source>
</evidence>
<keyword evidence="3" id="KW-0804">Transcription</keyword>
<dbReference type="SMART" id="SM00866">
    <property type="entry name" value="UTRA"/>
    <property type="match status" value="1"/>
</dbReference>
<evidence type="ECO:0000256" key="1">
    <source>
        <dbReference type="ARBA" id="ARBA00023015"/>
    </source>
</evidence>
<dbReference type="InterPro" id="IPR028978">
    <property type="entry name" value="Chorismate_lyase_/UTRA_dom_sf"/>
</dbReference>
<evidence type="ECO:0000259" key="4">
    <source>
        <dbReference type="PROSITE" id="PS50949"/>
    </source>
</evidence>
<dbReference type="EMBL" id="JAGEPF010000018">
    <property type="protein sequence ID" value="MBO2461689.1"/>
    <property type="molecule type" value="Genomic_DNA"/>
</dbReference>